<dbReference type="InterPro" id="IPR052519">
    <property type="entry name" value="Euk-type_GlcNAc_Kinase"/>
</dbReference>
<accession>A0A4R4RQR6</accession>
<proteinExistence type="predicted"/>
<dbReference type="PANTHER" id="PTHR43190">
    <property type="entry name" value="N-ACETYL-D-GLUCOSAMINE KINASE"/>
    <property type="match status" value="1"/>
</dbReference>
<feature type="domain" description="ATPase BadF/BadG/BcrA/BcrD type" evidence="1">
    <location>
        <begin position="10"/>
        <end position="309"/>
    </location>
</feature>
<dbReference type="AlphaFoldDB" id="A0A4R4RQR6"/>
<protein>
    <submittedName>
        <fullName evidence="2">ATPase</fullName>
    </submittedName>
</protein>
<keyword evidence="3" id="KW-1185">Reference proteome</keyword>
<sequence length="334" mass="32968">MGTMEAPLALGLDIGGTSTRALVIDGAGRRLGSGRADGANLTSHATEKAFDAVSAAVAAALSDVAPAAVGAAVIATAGDHNFTRPEIAAELSARWKAAGLTCGYTVVADALAAFVAGTPSPDGTLVLSGTGAITARFTDRVLGQIIDGHGWLLGDFGSGFWLGREAVLSTLAALDRGVVPGPMGRAMVTALLGPSGSSAAPSRAVTNDIVLAVHARPPVTLSELAPLVTAHAGADAEADRILAAAADHLLAAASVVREADDVTPIVLAGSLLTGDTPLASLVRAGVATSWPSAPVGVASDGAAGAAWLAARSLLAGDDAADRLHAALFPPPAQR</sequence>
<evidence type="ECO:0000259" key="1">
    <source>
        <dbReference type="Pfam" id="PF01869"/>
    </source>
</evidence>
<evidence type="ECO:0000313" key="2">
    <source>
        <dbReference type="EMBL" id="TDC52258.1"/>
    </source>
</evidence>
<dbReference type="OrthoDB" id="8701357at2"/>
<reference evidence="2 3" key="1">
    <citation type="submission" date="2019-02" db="EMBL/GenBank/DDBJ databases">
        <title>Draft genome sequences of novel Actinobacteria.</title>
        <authorList>
            <person name="Sahin N."/>
            <person name="Ay H."/>
            <person name="Saygin H."/>
        </authorList>
    </citation>
    <scope>NUCLEOTIDE SEQUENCE [LARGE SCALE GENOMIC DNA]</scope>
    <source>
        <strain evidence="2 3">KC603</strain>
    </source>
</reference>
<dbReference type="EMBL" id="SMKL01000016">
    <property type="protein sequence ID" value="TDC52258.1"/>
    <property type="molecule type" value="Genomic_DNA"/>
</dbReference>
<dbReference type="Gene3D" id="3.30.420.40">
    <property type="match status" value="2"/>
</dbReference>
<dbReference type="InterPro" id="IPR043129">
    <property type="entry name" value="ATPase_NBD"/>
</dbReference>
<dbReference type="PANTHER" id="PTHR43190:SF3">
    <property type="entry name" value="N-ACETYL-D-GLUCOSAMINE KINASE"/>
    <property type="match status" value="1"/>
</dbReference>
<name>A0A4R4RQR6_9ACTN</name>
<dbReference type="InterPro" id="IPR002731">
    <property type="entry name" value="ATPase_BadF"/>
</dbReference>
<dbReference type="Proteomes" id="UP000295621">
    <property type="component" value="Unassembled WGS sequence"/>
</dbReference>
<gene>
    <name evidence="2" type="ORF">E1212_09385</name>
</gene>
<comment type="caution">
    <text evidence="2">The sequence shown here is derived from an EMBL/GenBank/DDBJ whole genome shotgun (WGS) entry which is preliminary data.</text>
</comment>
<evidence type="ECO:0000313" key="3">
    <source>
        <dbReference type="Proteomes" id="UP000295621"/>
    </source>
</evidence>
<dbReference type="SUPFAM" id="SSF53067">
    <property type="entry name" value="Actin-like ATPase domain"/>
    <property type="match status" value="2"/>
</dbReference>
<organism evidence="2 3">
    <name type="scientific">Jiangella ureilytica</name>
    <dbReference type="NCBI Taxonomy" id="2530374"/>
    <lineage>
        <taxon>Bacteria</taxon>
        <taxon>Bacillati</taxon>
        <taxon>Actinomycetota</taxon>
        <taxon>Actinomycetes</taxon>
        <taxon>Jiangellales</taxon>
        <taxon>Jiangellaceae</taxon>
        <taxon>Jiangella</taxon>
    </lineage>
</organism>
<dbReference type="Pfam" id="PF01869">
    <property type="entry name" value="BcrAD_BadFG"/>
    <property type="match status" value="1"/>
</dbReference>